<evidence type="ECO:0000256" key="7">
    <source>
        <dbReference type="PIRSR" id="PIRSR602403-1"/>
    </source>
</evidence>
<dbReference type="PRINTS" id="PR00465">
    <property type="entry name" value="EP450IV"/>
</dbReference>
<evidence type="ECO:0000256" key="1">
    <source>
        <dbReference type="ARBA" id="ARBA00001971"/>
    </source>
</evidence>
<proteinExistence type="inferred from homology"/>
<dbReference type="InterPro" id="IPR001128">
    <property type="entry name" value="Cyt_P450"/>
</dbReference>
<keyword evidence="9" id="KW-0472">Membrane</keyword>
<dbReference type="CDD" id="cd11059">
    <property type="entry name" value="CYP_fungal"/>
    <property type="match status" value="1"/>
</dbReference>
<dbReference type="EMBL" id="MU839828">
    <property type="protein sequence ID" value="KAK1759710.1"/>
    <property type="molecule type" value="Genomic_DNA"/>
</dbReference>
<feature type="transmembrane region" description="Helical" evidence="9">
    <location>
        <begin position="20"/>
        <end position="39"/>
    </location>
</feature>
<evidence type="ECO:0000256" key="9">
    <source>
        <dbReference type="SAM" id="Phobius"/>
    </source>
</evidence>
<keyword evidence="9" id="KW-0812">Transmembrane</keyword>
<evidence type="ECO:0000256" key="4">
    <source>
        <dbReference type="ARBA" id="ARBA00022723"/>
    </source>
</evidence>
<dbReference type="InterPro" id="IPR036396">
    <property type="entry name" value="Cyt_P450_sf"/>
</dbReference>
<evidence type="ECO:0000313" key="10">
    <source>
        <dbReference type="EMBL" id="KAK1759710.1"/>
    </source>
</evidence>
<keyword evidence="9" id="KW-1133">Transmembrane helix</keyword>
<evidence type="ECO:0000256" key="5">
    <source>
        <dbReference type="ARBA" id="ARBA00023004"/>
    </source>
</evidence>
<evidence type="ECO:0000256" key="3">
    <source>
        <dbReference type="ARBA" id="ARBA00022617"/>
    </source>
</evidence>
<name>A0AAJ0BK25_9PEZI</name>
<keyword evidence="6 8" id="KW-0503">Monooxygenase</keyword>
<comment type="caution">
    <text evidence="10">The sequence shown here is derived from an EMBL/GenBank/DDBJ whole genome shotgun (WGS) entry which is preliminary data.</text>
</comment>
<protein>
    <recommendedName>
        <fullName evidence="12">Cytochrome P450</fullName>
    </recommendedName>
</protein>
<keyword evidence="3 7" id="KW-0349">Heme</keyword>
<reference evidence="10" key="1">
    <citation type="submission" date="2023-06" db="EMBL/GenBank/DDBJ databases">
        <title>Genome-scale phylogeny and comparative genomics of the fungal order Sordariales.</title>
        <authorList>
            <consortium name="Lawrence Berkeley National Laboratory"/>
            <person name="Hensen N."/>
            <person name="Bonometti L."/>
            <person name="Westerberg I."/>
            <person name="Brannstrom I.O."/>
            <person name="Guillou S."/>
            <person name="Cros-Aarteil S."/>
            <person name="Calhoun S."/>
            <person name="Haridas S."/>
            <person name="Kuo A."/>
            <person name="Mondo S."/>
            <person name="Pangilinan J."/>
            <person name="Riley R."/>
            <person name="Labutti K."/>
            <person name="Andreopoulos B."/>
            <person name="Lipzen A."/>
            <person name="Chen C."/>
            <person name="Yanf M."/>
            <person name="Daum C."/>
            <person name="Ng V."/>
            <person name="Clum A."/>
            <person name="Steindorff A."/>
            <person name="Ohm R."/>
            <person name="Martin F."/>
            <person name="Silar P."/>
            <person name="Natvig D."/>
            <person name="Lalanne C."/>
            <person name="Gautier V."/>
            <person name="Ament-Velasquez S.L."/>
            <person name="Kruys A."/>
            <person name="Hutchinson M.I."/>
            <person name="Powell A.J."/>
            <person name="Barry K."/>
            <person name="Miller A.N."/>
            <person name="Grigoriev I.V."/>
            <person name="Debuchy R."/>
            <person name="Gladieux P."/>
            <person name="Thoren M.H."/>
            <person name="Johannesson H."/>
        </authorList>
    </citation>
    <scope>NUCLEOTIDE SEQUENCE</scope>
    <source>
        <strain evidence="10">PSN4</strain>
    </source>
</reference>
<dbReference type="GO" id="GO:0005506">
    <property type="term" value="F:iron ion binding"/>
    <property type="evidence" value="ECO:0007669"/>
    <property type="project" value="InterPro"/>
</dbReference>
<dbReference type="AlphaFoldDB" id="A0AAJ0BK25"/>
<gene>
    <name evidence="10" type="ORF">QBC47DRAFT_293287</name>
</gene>
<evidence type="ECO:0000256" key="8">
    <source>
        <dbReference type="RuleBase" id="RU000461"/>
    </source>
</evidence>
<dbReference type="PANTHER" id="PTHR24305:SF166">
    <property type="entry name" value="CYTOCHROME P450 12A4, MITOCHONDRIAL-RELATED"/>
    <property type="match status" value="1"/>
</dbReference>
<dbReference type="GO" id="GO:0004497">
    <property type="term" value="F:monooxygenase activity"/>
    <property type="evidence" value="ECO:0007669"/>
    <property type="project" value="UniProtKB-KW"/>
</dbReference>
<dbReference type="InterPro" id="IPR050121">
    <property type="entry name" value="Cytochrome_P450_monoxygenase"/>
</dbReference>
<sequence>MTQQTPPTSPFASIPIPPFLLLSLAILLLLLLLLLIYLYKTLYHNPLSSIPPAHWSAPYSRAWILWVRFSRRENEILKEVHGRLRSSVIRVAPWEVSVCGLEGVRGVYSSRDGGWGKGGWYGVFDNFGVPCMFSSRSSADHSARKRLLSHVYSKSYIQSSSAARAQAAEIIYKRLLPALEAEGGISRDGEPTEGVGVDIYSVFMAATMDFIAAYIFGLDGGTEFLRDKAYRNHFFELYKARNDYGIYDQELPWLTAFCRRIGVPLCPAWVDDANKELGEWCLRLCRAKRDRDSGSEKAGRKPGDESVVWDAVVNGLEKEETVNGRNSVLYPTALANKELSVASELFDHVLAGQETAGLVLTYLSWRLSLSLELQGKLRTELLGLRPGMRLSETGMPDPKQLDGLPLLHAVLMETLRLHAPIPGAQPRQSPEAGSRIGPYEIPGGVRVAAMAYTLHRDETVFPDPERWDYTRWLAEYATEEEIKTRNRQFWAFSSGGRMCVGSNFAMHEMKLIIAALYSNFRSYIVDDEGVARQSDGYTGRPEKERLYLRFEVV</sequence>
<comment type="similarity">
    <text evidence="2 8">Belongs to the cytochrome P450 family.</text>
</comment>
<evidence type="ECO:0008006" key="12">
    <source>
        <dbReference type="Google" id="ProtNLM"/>
    </source>
</evidence>
<dbReference type="GO" id="GO:0020037">
    <property type="term" value="F:heme binding"/>
    <property type="evidence" value="ECO:0007669"/>
    <property type="project" value="InterPro"/>
</dbReference>
<dbReference type="Pfam" id="PF00067">
    <property type="entry name" value="p450"/>
    <property type="match status" value="1"/>
</dbReference>
<dbReference type="PROSITE" id="PS00086">
    <property type="entry name" value="CYTOCHROME_P450"/>
    <property type="match status" value="1"/>
</dbReference>
<dbReference type="SUPFAM" id="SSF48264">
    <property type="entry name" value="Cytochrome P450"/>
    <property type="match status" value="1"/>
</dbReference>
<organism evidence="10 11">
    <name type="scientific">Echria macrotheca</name>
    <dbReference type="NCBI Taxonomy" id="438768"/>
    <lineage>
        <taxon>Eukaryota</taxon>
        <taxon>Fungi</taxon>
        <taxon>Dikarya</taxon>
        <taxon>Ascomycota</taxon>
        <taxon>Pezizomycotina</taxon>
        <taxon>Sordariomycetes</taxon>
        <taxon>Sordariomycetidae</taxon>
        <taxon>Sordariales</taxon>
        <taxon>Schizotheciaceae</taxon>
        <taxon>Echria</taxon>
    </lineage>
</organism>
<dbReference type="GO" id="GO:0016705">
    <property type="term" value="F:oxidoreductase activity, acting on paired donors, with incorporation or reduction of molecular oxygen"/>
    <property type="evidence" value="ECO:0007669"/>
    <property type="project" value="InterPro"/>
</dbReference>
<evidence type="ECO:0000256" key="6">
    <source>
        <dbReference type="ARBA" id="ARBA00023033"/>
    </source>
</evidence>
<dbReference type="InterPro" id="IPR002403">
    <property type="entry name" value="Cyt_P450_E_grp-IV"/>
</dbReference>
<evidence type="ECO:0000256" key="2">
    <source>
        <dbReference type="ARBA" id="ARBA00010617"/>
    </source>
</evidence>
<dbReference type="InterPro" id="IPR017972">
    <property type="entry name" value="Cyt_P450_CS"/>
</dbReference>
<dbReference type="PRINTS" id="PR00385">
    <property type="entry name" value="P450"/>
</dbReference>
<evidence type="ECO:0000313" key="11">
    <source>
        <dbReference type="Proteomes" id="UP001239445"/>
    </source>
</evidence>
<dbReference type="PANTHER" id="PTHR24305">
    <property type="entry name" value="CYTOCHROME P450"/>
    <property type="match status" value="1"/>
</dbReference>
<dbReference type="Gene3D" id="1.10.630.10">
    <property type="entry name" value="Cytochrome P450"/>
    <property type="match status" value="1"/>
</dbReference>
<keyword evidence="11" id="KW-1185">Reference proteome</keyword>
<comment type="cofactor">
    <cofactor evidence="1 7">
        <name>heme</name>
        <dbReference type="ChEBI" id="CHEBI:30413"/>
    </cofactor>
</comment>
<keyword evidence="5 7" id="KW-0408">Iron</keyword>
<feature type="binding site" description="axial binding residue" evidence="7">
    <location>
        <position position="499"/>
    </location>
    <ligand>
        <name>heme</name>
        <dbReference type="ChEBI" id="CHEBI:30413"/>
    </ligand>
    <ligandPart>
        <name>Fe</name>
        <dbReference type="ChEBI" id="CHEBI:18248"/>
    </ligandPart>
</feature>
<dbReference type="Proteomes" id="UP001239445">
    <property type="component" value="Unassembled WGS sequence"/>
</dbReference>
<keyword evidence="4 7" id="KW-0479">Metal-binding</keyword>
<keyword evidence="8" id="KW-0560">Oxidoreductase</keyword>
<accession>A0AAJ0BK25</accession>